<dbReference type="Proteomes" id="UP000218209">
    <property type="component" value="Unassembled WGS sequence"/>
</dbReference>
<feature type="compositionally biased region" description="Basic and acidic residues" evidence="1">
    <location>
        <begin position="91"/>
        <end position="100"/>
    </location>
</feature>
<proteinExistence type="predicted"/>
<feature type="compositionally biased region" description="Basic residues" evidence="1">
    <location>
        <begin position="134"/>
        <end position="151"/>
    </location>
</feature>
<keyword evidence="3" id="KW-1185">Reference proteome</keyword>
<organism evidence="2 3">
    <name type="scientific">Porphyra umbilicalis</name>
    <name type="common">Purple laver</name>
    <name type="synonym">Red alga</name>
    <dbReference type="NCBI Taxonomy" id="2786"/>
    <lineage>
        <taxon>Eukaryota</taxon>
        <taxon>Rhodophyta</taxon>
        <taxon>Bangiophyceae</taxon>
        <taxon>Bangiales</taxon>
        <taxon>Bangiaceae</taxon>
        <taxon>Porphyra</taxon>
    </lineage>
</organism>
<dbReference type="EMBL" id="KV920601">
    <property type="protein sequence ID" value="OSX68403.1"/>
    <property type="molecule type" value="Genomic_DNA"/>
</dbReference>
<sequence length="220" mass="23385">MICCIWRRASAFWSVRRSSATARSAMRMALRALFFWSSIRSLAHLHEVVKRKASKGGGGRGAAAAAAAAAASAALSTRGLRSKRPIMGGRGAREAAGTERKSKRVRVGHGGTARPAVGRRGRQDARVAVDTLGRHGRPRARRGPVRHRRQRNNNSRVPHARPWGGPRRHSHAAAGSNARGGRGRPAVRSGRYRGAATVAQQCTVAERGGAEWGEASATGG</sequence>
<reference evidence="2 3" key="1">
    <citation type="submission" date="2017-03" db="EMBL/GenBank/DDBJ databases">
        <title>WGS assembly of Porphyra umbilicalis.</title>
        <authorList>
            <person name="Brawley S.H."/>
            <person name="Blouin N.A."/>
            <person name="Ficko-Blean E."/>
            <person name="Wheeler G.L."/>
            <person name="Lohr M."/>
            <person name="Goodson H.V."/>
            <person name="Jenkins J.W."/>
            <person name="Blaby-Haas C.E."/>
            <person name="Helliwell K.E."/>
            <person name="Chan C."/>
            <person name="Marriage T."/>
            <person name="Bhattacharya D."/>
            <person name="Klein A.S."/>
            <person name="Badis Y."/>
            <person name="Brodie J."/>
            <person name="Cao Y."/>
            <person name="Collen J."/>
            <person name="Dittami S.M."/>
            <person name="Gachon C.M."/>
            <person name="Green B.R."/>
            <person name="Karpowicz S."/>
            <person name="Kim J.W."/>
            <person name="Kudahl U."/>
            <person name="Lin S."/>
            <person name="Michel G."/>
            <person name="Mittag M."/>
            <person name="Olson B.J."/>
            <person name="Pangilinan J."/>
            <person name="Peng Y."/>
            <person name="Qiu H."/>
            <person name="Shu S."/>
            <person name="Singer J.T."/>
            <person name="Smith A.G."/>
            <person name="Sprecher B.N."/>
            <person name="Wagner V."/>
            <person name="Wang W."/>
            <person name="Wang Z.-Y."/>
            <person name="Yan J."/>
            <person name="Yarish C."/>
            <person name="Zoeuner-Riek S."/>
            <person name="Zhuang Y."/>
            <person name="Zou Y."/>
            <person name="Lindquist E.A."/>
            <person name="Grimwood J."/>
            <person name="Barry K."/>
            <person name="Rokhsar D.S."/>
            <person name="Schmutz J."/>
            <person name="Stiller J.W."/>
            <person name="Grossman A.R."/>
            <person name="Prochnik S.E."/>
        </authorList>
    </citation>
    <scope>NUCLEOTIDE SEQUENCE [LARGE SCALE GENOMIC DNA]</scope>
    <source>
        <strain evidence="2">4086291</strain>
    </source>
</reference>
<dbReference type="AlphaFoldDB" id="A0A1X6NJ80"/>
<evidence type="ECO:0000256" key="1">
    <source>
        <dbReference type="SAM" id="MobiDB-lite"/>
    </source>
</evidence>
<feature type="region of interest" description="Disordered" evidence="1">
    <location>
        <begin position="83"/>
        <end position="192"/>
    </location>
</feature>
<gene>
    <name evidence="2" type="ORF">BU14_2860s0001</name>
</gene>
<accession>A0A1X6NJ80</accession>
<evidence type="ECO:0000313" key="2">
    <source>
        <dbReference type="EMBL" id="OSX68403.1"/>
    </source>
</evidence>
<name>A0A1X6NJ80_PORUM</name>
<evidence type="ECO:0000313" key="3">
    <source>
        <dbReference type="Proteomes" id="UP000218209"/>
    </source>
</evidence>
<protein>
    <submittedName>
        <fullName evidence="2">Uncharacterized protein</fullName>
    </submittedName>
</protein>